<keyword evidence="1" id="KW-0472">Membrane</keyword>
<sequence length="51" mass="5794">MCGEFIPKRLGAKHQRDIFFAFTISVADKTGIAVVAALLMRRYMRIGHQDL</sequence>
<keyword evidence="1" id="KW-0812">Transmembrane</keyword>
<proteinExistence type="predicted"/>
<feature type="transmembrane region" description="Helical" evidence="1">
    <location>
        <begin position="18"/>
        <end position="39"/>
    </location>
</feature>
<protein>
    <submittedName>
        <fullName evidence="2">Uncharacterized protein</fullName>
    </submittedName>
</protein>
<organism evidence="2 3">
    <name type="scientific">Salmonella enterica subsp. enterica serovar Bovismorbificans</name>
    <dbReference type="NCBI Taxonomy" id="58097"/>
    <lineage>
        <taxon>Bacteria</taxon>
        <taxon>Pseudomonadati</taxon>
        <taxon>Pseudomonadota</taxon>
        <taxon>Gammaproteobacteria</taxon>
        <taxon>Enterobacterales</taxon>
        <taxon>Enterobacteriaceae</taxon>
        <taxon>Salmonella</taxon>
    </lineage>
</organism>
<evidence type="ECO:0000313" key="3">
    <source>
        <dbReference type="Proteomes" id="UP000042394"/>
    </source>
</evidence>
<dbReference type="EMBL" id="CQPD01000075">
    <property type="protein sequence ID" value="CNV22132.1"/>
    <property type="molecule type" value="Genomic_DNA"/>
</dbReference>
<dbReference type="Proteomes" id="UP000042394">
    <property type="component" value="Unassembled WGS sequence"/>
</dbReference>
<evidence type="ECO:0000313" key="2">
    <source>
        <dbReference type="EMBL" id="CNV22132.1"/>
    </source>
</evidence>
<dbReference type="AlphaFoldDB" id="A0A655EHH0"/>
<gene>
    <name evidence="2" type="ORF">ERS008207_04636</name>
</gene>
<evidence type="ECO:0000256" key="1">
    <source>
        <dbReference type="SAM" id="Phobius"/>
    </source>
</evidence>
<accession>A0A655EHH0</accession>
<reference evidence="2 3" key="1">
    <citation type="submission" date="2015-03" db="EMBL/GenBank/DDBJ databases">
        <authorList>
            <consortium name="Pathogen Informatics"/>
        </authorList>
    </citation>
    <scope>NUCLEOTIDE SEQUENCE [LARGE SCALE GENOMIC DNA]</scope>
    <source>
        <strain evidence="2 3">D4891</strain>
    </source>
</reference>
<name>A0A655EHH0_SALET</name>
<keyword evidence="1" id="KW-1133">Transmembrane helix</keyword>